<evidence type="ECO:0000313" key="14">
    <source>
        <dbReference type="Proteomes" id="UP001555100"/>
    </source>
</evidence>
<evidence type="ECO:0000256" key="7">
    <source>
        <dbReference type="ARBA" id="ARBA00022723"/>
    </source>
</evidence>
<evidence type="ECO:0000256" key="2">
    <source>
        <dbReference type="ARBA" id="ARBA00009819"/>
    </source>
</evidence>
<feature type="transmembrane region" description="Helical" evidence="12">
    <location>
        <begin position="130"/>
        <end position="153"/>
    </location>
</feature>
<feature type="transmembrane region" description="Helical" evidence="12">
    <location>
        <begin position="389"/>
        <end position="408"/>
    </location>
</feature>
<accession>A0ABV3NDB5</accession>
<dbReference type="PIRSF" id="PIRSF006446">
    <property type="entry name" value="Cyt_quinol_oxidase_1"/>
    <property type="match status" value="1"/>
</dbReference>
<evidence type="ECO:0000313" key="13">
    <source>
        <dbReference type="EMBL" id="MEW6955185.1"/>
    </source>
</evidence>
<evidence type="ECO:0000256" key="12">
    <source>
        <dbReference type="PIRNR" id="PIRNR006446"/>
    </source>
</evidence>
<keyword evidence="3 12" id="KW-0813">Transport</keyword>
<name>A0ABV3NDB5_9ACTO</name>
<feature type="transmembrane region" description="Helical" evidence="12">
    <location>
        <begin position="356"/>
        <end position="377"/>
    </location>
</feature>
<dbReference type="Proteomes" id="UP001555100">
    <property type="component" value="Unassembled WGS sequence"/>
</dbReference>
<dbReference type="PANTHER" id="PTHR30365:SF15">
    <property type="entry name" value="CYTOCHROME BD UBIQUINOL OXIDASE SUBUNIT 1"/>
    <property type="match status" value="1"/>
</dbReference>
<keyword evidence="7 12" id="KW-0479">Metal-binding</keyword>
<keyword evidence="4 12" id="KW-1003">Cell membrane</keyword>
<feature type="transmembrane region" description="Helical" evidence="12">
    <location>
        <begin position="186"/>
        <end position="213"/>
    </location>
</feature>
<sequence>MTAVDVLDLARWQFGITTVYHFILVPLTIGLSPLVAIMQTKWLRSGDNKWLRMSEFFGKVLLINFALGVATGIVQEFQFGLNWSEYSRYVGDIFGAPLAFEALLAFFMESVFLGVWIFGRGRISPKAHTISIWLVALGTNVSAFFILAANSFMQNPVGAVLNPTTGRAELDGMSGFLEVIFSATTLYALLHTISASLMVAGTMVTGIAIWWMVRQIRSNNEDEARQFWKPAAQFGLRTLLLSGILAVGSGHFMGQHIYEVQPTKMISAMGIYESGESHNLALAMLGTEANADTIISLPFIPGLESFMVTNRFSGPNSYLMGKGEIQQKFAEAFGDIYGAGVNYIPNEFISFYSFRAMMGLGFASLGLAILGLFLLRGDRLMTSPLLSKIFVWTIPFPYLASTFGWILTEMGRQPWVVYPNFEREGNLAPSEMMHLLTEQGVSQNVLSLEVFISLVIFTLLYAVLGVVWFKLIVRYVREGINPASELLLEKPHMQGVSEETKLSFAY</sequence>
<comment type="similarity">
    <text evidence="2 12">Belongs to the cytochrome ubiquinol oxidase subunit 1 family.</text>
</comment>
<gene>
    <name evidence="13" type="ORF">V3M73_09155</name>
</gene>
<reference evidence="13 14" key="1">
    <citation type="submission" date="2024-01" db="EMBL/GenBank/DDBJ databases">
        <title>Genomic analysis and antimicrobial resistance profiles of Trueperella pyogenes isolated from domestic and wild animals.</title>
        <authorList>
            <person name="Magossi G."/>
            <person name="Gzyl K.E."/>
            <person name="Holman D.B."/>
            <person name="Amat S."/>
        </authorList>
    </citation>
    <scope>NUCLEOTIDE SEQUENCE [LARGE SCALE GENOMIC DNA]</scope>
    <source>
        <strain evidence="13 14">1494</strain>
    </source>
</reference>
<evidence type="ECO:0000256" key="11">
    <source>
        <dbReference type="ARBA" id="ARBA00023136"/>
    </source>
</evidence>
<dbReference type="Pfam" id="PF01654">
    <property type="entry name" value="Cyt_bd_oxida_I"/>
    <property type="match status" value="1"/>
</dbReference>
<evidence type="ECO:0000256" key="3">
    <source>
        <dbReference type="ARBA" id="ARBA00022448"/>
    </source>
</evidence>
<comment type="subcellular location">
    <subcellularLocation>
        <location evidence="1">Cell membrane</location>
        <topology evidence="1">Multi-pass membrane protein</topology>
    </subcellularLocation>
</comment>
<dbReference type="EMBL" id="JBAGNM010000012">
    <property type="protein sequence ID" value="MEW6955185.1"/>
    <property type="molecule type" value="Genomic_DNA"/>
</dbReference>
<feature type="transmembrane region" description="Helical" evidence="12">
    <location>
        <begin position="56"/>
        <end position="74"/>
    </location>
</feature>
<evidence type="ECO:0000256" key="1">
    <source>
        <dbReference type="ARBA" id="ARBA00004651"/>
    </source>
</evidence>
<proteinExistence type="inferred from homology"/>
<feature type="transmembrane region" description="Helical" evidence="12">
    <location>
        <begin position="94"/>
        <end position="118"/>
    </location>
</feature>
<feature type="transmembrane region" description="Helical" evidence="12">
    <location>
        <begin position="12"/>
        <end position="35"/>
    </location>
</feature>
<protein>
    <submittedName>
        <fullName evidence="13">Cytochrome ubiquinol oxidase subunit I</fullName>
    </submittedName>
</protein>
<feature type="transmembrane region" description="Helical" evidence="12">
    <location>
        <begin position="234"/>
        <end position="253"/>
    </location>
</feature>
<keyword evidence="5 12" id="KW-0349">Heme</keyword>
<evidence type="ECO:0000256" key="8">
    <source>
        <dbReference type="ARBA" id="ARBA00022982"/>
    </source>
</evidence>
<comment type="caution">
    <text evidence="13">The sequence shown here is derived from an EMBL/GenBank/DDBJ whole genome shotgun (WGS) entry which is preliminary data.</text>
</comment>
<keyword evidence="14" id="KW-1185">Reference proteome</keyword>
<keyword evidence="11 12" id="KW-0472">Membrane</keyword>
<dbReference type="PANTHER" id="PTHR30365">
    <property type="entry name" value="CYTOCHROME D UBIQUINOL OXIDASE"/>
    <property type="match status" value="1"/>
</dbReference>
<keyword evidence="8 12" id="KW-0249">Electron transport</keyword>
<evidence type="ECO:0000256" key="10">
    <source>
        <dbReference type="ARBA" id="ARBA00023004"/>
    </source>
</evidence>
<evidence type="ECO:0000256" key="5">
    <source>
        <dbReference type="ARBA" id="ARBA00022617"/>
    </source>
</evidence>
<keyword evidence="10 12" id="KW-0408">Iron</keyword>
<evidence type="ECO:0000256" key="4">
    <source>
        <dbReference type="ARBA" id="ARBA00022475"/>
    </source>
</evidence>
<evidence type="ECO:0000256" key="6">
    <source>
        <dbReference type="ARBA" id="ARBA00022692"/>
    </source>
</evidence>
<keyword evidence="9 12" id="KW-1133">Transmembrane helix</keyword>
<dbReference type="RefSeq" id="WP_051506022.1">
    <property type="nucleotide sequence ID" value="NZ_CP123398.1"/>
</dbReference>
<dbReference type="InterPro" id="IPR002585">
    <property type="entry name" value="Cyt-d_ubiquinol_oxidase_su_1"/>
</dbReference>
<organism evidence="13 14">
    <name type="scientific">Trueperella pyogenes</name>
    <dbReference type="NCBI Taxonomy" id="1661"/>
    <lineage>
        <taxon>Bacteria</taxon>
        <taxon>Bacillati</taxon>
        <taxon>Actinomycetota</taxon>
        <taxon>Actinomycetes</taxon>
        <taxon>Actinomycetales</taxon>
        <taxon>Actinomycetaceae</taxon>
        <taxon>Trueperella</taxon>
    </lineage>
</organism>
<feature type="transmembrane region" description="Helical" evidence="12">
    <location>
        <begin position="450"/>
        <end position="469"/>
    </location>
</feature>
<keyword evidence="6 12" id="KW-0812">Transmembrane</keyword>
<evidence type="ECO:0000256" key="9">
    <source>
        <dbReference type="ARBA" id="ARBA00022989"/>
    </source>
</evidence>